<evidence type="ECO:0000313" key="2">
    <source>
        <dbReference type="Proteomes" id="UP000601435"/>
    </source>
</evidence>
<dbReference type="AlphaFoldDB" id="A0A812P8X4"/>
<name>A0A812P8X4_9DINO</name>
<proteinExistence type="predicted"/>
<organism evidence="1 2">
    <name type="scientific">Symbiodinium necroappetens</name>
    <dbReference type="NCBI Taxonomy" id="1628268"/>
    <lineage>
        <taxon>Eukaryota</taxon>
        <taxon>Sar</taxon>
        <taxon>Alveolata</taxon>
        <taxon>Dinophyceae</taxon>
        <taxon>Suessiales</taxon>
        <taxon>Symbiodiniaceae</taxon>
        <taxon>Symbiodinium</taxon>
    </lineage>
</organism>
<dbReference type="OrthoDB" id="1880850at2759"/>
<dbReference type="Proteomes" id="UP000601435">
    <property type="component" value="Unassembled WGS sequence"/>
</dbReference>
<sequence>MVRLVLTRVAIRDPPQNPSHLLVRPEVRAQYQKEISPVPGHSMDLVETNAPGDGIFWRFQQFGLLKLCCLFFGSFAGSSANRFFCTDTPTLGHHKLKRDFPEQGDSVYAGRMDNSHMECDGVSEGVFITRPTADSSEFSVTVMFVLPHAQWKWAGWALPHIVRLAHLAERCIQWLLNRPGIAELRKLDEEHYVVLAISCTKRGPPLLPAGEDSTESIGIQAGEAIGFPKWRRFTGSSGEQFNLALYLQDFMASLDEDVKIYSQMDGRPLVYYQCAISRRDWHQVRDRFQKVFHLQKAAYRRANGGSNAPSLTEDAVPRFVSKIRHSSDNHAPGLPVQKIVVRRTFVENVPDDESELEDLECITKSKSEIVWRSDRVLSSG</sequence>
<reference evidence="1" key="1">
    <citation type="submission" date="2021-02" db="EMBL/GenBank/DDBJ databases">
        <authorList>
            <person name="Dougan E. K."/>
            <person name="Rhodes N."/>
            <person name="Thang M."/>
            <person name="Chan C."/>
        </authorList>
    </citation>
    <scope>NUCLEOTIDE SEQUENCE</scope>
</reference>
<dbReference type="EMBL" id="CAJNJA010014014">
    <property type="protein sequence ID" value="CAE7333766.1"/>
    <property type="molecule type" value="Genomic_DNA"/>
</dbReference>
<accession>A0A812P8X4</accession>
<comment type="caution">
    <text evidence="1">The sequence shown here is derived from an EMBL/GenBank/DDBJ whole genome shotgun (WGS) entry which is preliminary data.</text>
</comment>
<evidence type="ECO:0000313" key="1">
    <source>
        <dbReference type="EMBL" id="CAE7333766.1"/>
    </source>
</evidence>
<protein>
    <submittedName>
        <fullName evidence="1">Cacna1h protein</fullName>
    </submittedName>
</protein>
<gene>
    <name evidence="1" type="primary">Cacna1h</name>
    <name evidence="1" type="ORF">SNEC2469_LOCUS8503</name>
</gene>
<keyword evidence="2" id="KW-1185">Reference proteome</keyword>